<dbReference type="EMBL" id="NWUJ01000005">
    <property type="protein sequence ID" value="PFH35102.1"/>
    <property type="molecule type" value="Genomic_DNA"/>
</dbReference>
<name>A0A2A9MI78_BESBE</name>
<keyword evidence="3" id="KW-0812">Transmembrane</keyword>
<evidence type="ECO:0008006" key="6">
    <source>
        <dbReference type="Google" id="ProtNLM"/>
    </source>
</evidence>
<evidence type="ECO:0000256" key="2">
    <source>
        <dbReference type="SAM" id="MobiDB-lite"/>
    </source>
</evidence>
<feature type="compositionally biased region" description="Basic and acidic residues" evidence="2">
    <location>
        <begin position="751"/>
        <end position="766"/>
    </location>
</feature>
<dbReference type="GeneID" id="40310917"/>
<feature type="transmembrane region" description="Helical" evidence="3">
    <location>
        <begin position="991"/>
        <end position="1011"/>
    </location>
</feature>
<feature type="region of interest" description="Disordered" evidence="2">
    <location>
        <begin position="138"/>
        <end position="165"/>
    </location>
</feature>
<sequence>MFVRGTATSSPRSSLECAASRVASGPLSQRPPRPRTSCRAALGSLRPSHAWLFVLFVVVCASAGDSVDSEPLDDNDDVFFDALSEPFTPNENGGFPRTREQAEALQKIVNKSRLEEAEEQQRQLQQEYVRNIELQQELERQQDEARAKEDREEHMKAMEQADNSDPDKLREYHAALGRAVLDESQKNRMLLKQKMLQQVRDGLREQVAEERKRQKEFKRQLDIEGVQTPEQAEGAQDEAAARVDPAEAEALFKELELKKGEAVTADSRRAELRKQMLVQHSENIARLQEELDERTGKPTDSGVTGETVVNAVGNQKEPARKTGILGRLSRFFGFAFHKVRSLFSAPLVEEAAAKVASHDELAVEYLRCLNVGDARSNFRSGEMYCRSLAVDSHKKYCSSLVQMAMQILQEIRLCQKTRRGTQRRACFFKVKAPLMHPTFVEMNTNPREEYIEGFMTRAPEFHVVEDSVVNQIRLHTKNLNWREILRHSFDVVALAATNRLWEKTSRFLADLDSIRILELQKKYLKEQRAVRFHTKQHLILDMNPHPDPLLIGILHELVYKGNVCQNKSDYRTRIVHEVGGKLVATTVKEQTRLAFLRWIQSLYSVDECMHKVFLRPSERGPEDEEENTESLAYRYLSSILKRTAREEGTNDEAEDELFHSAPSSIRVQNCELVRLLFRQLAESQRREGDAVASQNTSLGKKKRARAQAGNGDANAAGSEESPATDSSDESEAEEGSAAAAEGGESAGDSQKNQKAEEGAEKEMPLTKDARAERRAFIYSLNSVVTANATLCAAVLLNQNAKTFKALTLLVRSRTAMRLLAGLTFKVVVRLFSQNNDFADVNAELNHAEKYKVARGMQVATGWKLLKRRIMQGILSVHTRDVAASSYIANVSATVEVLTGERNVGNFAAQILRAALRKRKLFWRERFKKLGAFEPKEDEESPAERAPSNLDDDISSAVIRRSIRRSRGVAAVFGGITAFLTGALLFTTIGAWSIPLLITVGVVAIAFAAPWSGERLAAGSQKDE</sequence>
<organism evidence="4 5">
    <name type="scientific">Besnoitia besnoiti</name>
    <name type="common">Apicomplexan protozoan</name>
    <dbReference type="NCBI Taxonomy" id="94643"/>
    <lineage>
        <taxon>Eukaryota</taxon>
        <taxon>Sar</taxon>
        <taxon>Alveolata</taxon>
        <taxon>Apicomplexa</taxon>
        <taxon>Conoidasida</taxon>
        <taxon>Coccidia</taxon>
        <taxon>Eucoccidiorida</taxon>
        <taxon>Eimeriorina</taxon>
        <taxon>Sarcocystidae</taxon>
        <taxon>Besnoitia</taxon>
    </lineage>
</organism>
<keyword evidence="3" id="KW-0472">Membrane</keyword>
<feature type="coiled-coil region" evidence="1">
    <location>
        <begin position="270"/>
        <end position="297"/>
    </location>
</feature>
<dbReference type="OrthoDB" id="332152at2759"/>
<feature type="region of interest" description="Disordered" evidence="2">
    <location>
        <begin position="684"/>
        <end position="766"/>
    </location>
</feature>
<keyword evidence="3" id="KW-1133">Transmembrane helix</keyword>
<feature type="compositionally biased region" description="Basic and acidic residues" evidence="2">
    <location>
        <begin position="211"/>
        <end position="222"/>
    </location>
</feature>
<keyword evidence="1" id="KW-0175">Coiled coil</keyword>
<evidence type="ECO:0000313" key="5">
    <source>
        <dbReference type="Proteomes" id="UP000224006"/>
    </source>
</evidence>
<accession>A0A2A9MI78</accession>
<evidence type="ECO:0000313" key="4">
    <source>
        <dbReference type="EMBL" id="PFH35102.1"/>
    </source>
</evidence>
<protein>
    <recommendedName>
        <fullName evidence="6">Transmembrane protein</fullName>
    </recommendedName>
</protein>
<dbReference type="VEuPathDB" id="ToxoDB:BESB_059890"/>
<evidence type="ECO:0000256" key="3">
    <source>
        <dbReference type="SAM" id="Phobius"/>
    </source>
</evidence>
<feature type="compositionally biased region" description="Low complexity" evidence="2">
    <location>
        <begin position="706"/>
        <end position="725"/>
    </location>
</feature>
<evidence type="ECO:0000256" key="1">
    <source>
        <dbReference type="SAM" id="Coils"/>
    </source>
</evidence>
<dbReference type="AlphaFoldDB" id="A0A2A9MI78"/>
<dbReference type="KEGG" id="bbes:BESB_059890"/>
<feature type="compositionally biased region" description="Low complexity" evidence="2">
    <location>
        <begin position="735"/>
        <end position="749"/>
    </location>
</feature>
<gene>
    <name evidence="4" type="ORF">BESB_059890</name>
</gene>
<feature type="region of interest" description="Disordered" evidence="2">
    <location>
        <begin position="211"/>
        <end position="240"/>
    </location>
</feature>
<dbReference type="RefSeq" id="XP_029219111.1">
    <property type="nucleotide sequence ID" value="XM_029364403.1"/>
</dbReference>
<feature type="transmembrane region" description="Helical" evidence="3">
    <location>
        <begin position="967"/>
        <end position="985"/>
    </location>
</feature>
<reference evidence="4 5" key="1">
    <citation type="submission" date="2017-09" db="EMBL/GenBank/DDBJ databases">
        <title>Genome sequencing of Besnoitia besnoiti strain Bb-Ger1.</title>
        <authorList>
            <person name="Schares G."/>
            <person name="Venepally P."/>
            <person name="Lorenzi H.A."/>
        </authorList>
    </citation>
    <scope>NUCLEOTIDE SEQUENCE [LARGE SCALE GENOMIC DNA]</scope>
    <source>
        <strain evidence="4 5">Bb-Ger1</strain>
    </source>
</reference>
<keyword evidence="5" id="KW-1185">Reference proteome</keyword>
<feature type="transmembrane region" description="Helical" evidence="3">
    <location>
        <begin position="775"/>
        <end position="796"/>
    </location>
</feature>
<comment type="caution">
    <text evidence="4">The sequence shown here is derived from an EMBL/GenBank/DDBJ whole genome shotgun (WGS) entry which is preliminary data.</text>
</comment>
<dbReference type="Proteomes" id="UP000224006">
    <property type="component" value="Chromosome V"/>
</dbReference>
<proteinExistence type="predicted"/>